<evidence type="ECO:0000313" key="3">
    <source>
        <dbReference type="Proteomes" id="UP000192738"/>
    </source>
</evidence>
<sequence length="153" mass="17176">MHIVASFEHSNFLELAISDLEQKGIEKNRICAIPLHKMTKERALFDTLHQADGQSMFDLPAILATIAMTLGVAWGFMWKWGPIIWGLLSFVGGLALGLAIKYLLYKNSLKESFRCNTEVVLIIYCKPDEVETVETVLFNHLAIGIGRKPSEVQ</sequence>
<dbReference type="AlphaFoldDB" id="A0A1W2E851"/>
<dbReference type="STRING" id="112901.SAMN04488500_12124"/>
<keyword evidence="1" id="KW-1133">Transmembrane helix</keyword>
<accession>A0A1W2E851</accession>
<protein>
    <submittedName>
        <fullName evidence="2">Uncharacterized protein</fullName>
    </submittedName>
</protein>
<dbReference type="Proteomes" id="UP000192738">
    <property type="component" value="Unassembled WGS sequence"/>
</dbReference>
<keyword evidence="3" id="KW-1185">Reference proteome</keyword>
<name>A0A1W2E851_9FIRM</name>
<feature type="transmembrane region" description="Helical" evidence="1">
    <location>
        <begin position="83"/>
        <end position="104"/>
    </location>
</feature>
<reference evidence="2 3" key="1">
    <citation type="submission" date="2017-04" db="EMBL/GenBank/DDBJ databases">
        <authorList>
            <person name="Afonso C.L."/>
            <person name="Miller P.J."/>
            <person name="Scott M.A."/>
            <person name="Spackman E."/>
            <person name="Goraichik I."/>
            <person name="Dimitrov K.M."/>
            <person name="Suarez D.L."/>
            <person name="Swayne D.E."/>
        </authorList>
    </citation>
    <scope>NUCLEOTIDE SEQUENCE [LARGE SCALE GENOMIC DNA]</scope>
    <source>
        <strain evidence="2 3">DSM 5090</strain>
    </source>
</reference>
<proteinExistence type="predicted"/>
<organism evidence="2 3">
    <name type="scientific">Sporomusa malonica</name>
    <dbReference type="NCBI Taxonomy" id="112901"/>
    <lineage>
        <taxon>Bacteria</taxon>
        <taxon>Bacillati</taxon>
        <taxon>Bacillota</taxon>
        <taxon>Negativicutes</taxon>
        <taxon>Selenomonadales</taxon>
        <taxon>Sporomusaceae</taxon>
        <taxon>Sporomusa</taxon>
    </lineage>
</organism>
<feature type="transmembrane region" description="Helical" evidence="1">
    <location>
        <begin position="59"/>
        <end position="77"/>
    </location>
</feature>
<keyword evidence="1" id="KW-0812">Transmembrane</keyword>
<evidence type="ECO:0000256" key="1">
    <source>
        <dbReference type="SAM" id="Phobius"/>
    </source>
</evidence>
<keyword evidence="1" id="KW-0472">Membrane</keyword>
<dbReference type="EMBL" id="FWXI01000021">
    <property type="protein sequence ID" value="SMD05238.1"/>
    <property type="molecule type" value="Genomic_DNA"/>
</dbReference>
<gene>
    <name evidence="2" type="ORF">SAMN04488500_12124</name>
</gene>
<dbReference type="RefSeq" id="WP_084577592.1">
    <property type="nucleotide sequence ID" value="NZ_CP155572.1"/>
</dbReference>
<dbReference type="OrthoDB" id="1683109at2"/>
<evidence type="ECO:0000313" key="2">
    <source>
        <dbReference type="EMBL" id="SMD05238.1"/>
    </source>
</evidence>